<dbReference type="Pfam" id="PF12697">
    <property type="entry name" value="Abhydrolase_6"/>
    <property type="match status" value="1"/>
</dbReference>
<dbReference type="EMBL" id="SHNO01000001">
    <property type="protein sequence ID" value="MCX2976242.1"/>
    <property type="molecule type" value="Genomic_DNA"/>
</dbReference>
<evidence type="ECO:0000313" key="2">
    <source>
        <dbReference type="EMBL" id="MCX2976242.1"/>
    </source>
</evidence>
<name>A0ABT3T1V1_9GAMM</name>
<dbReference type="RefSeq" id="WP_279247997.1">
    <property type="nucleotide sequence ID" value="NZ_SHNO01000001.1"/>
</dbReference>
<accession>A0ABT3T1V1</accession>
<protein>
    <submittedName>
        <fullName evidence="2">Alpha/beta hydrolase</fullName>
    </submittedName>
</protein>
<evidence type="ECO:0000259" key="1">
    <source>
        <dbReference type="Pfam" id="PF12697"/>
    </source>
</evidence>
<dbReference type="Proteomes" id="UP001143304">
    <property type="component" value="Unassembled WGS sequence"/>
</dbReference>
<reference evidence="2" key="1">
    <citation type="submission" date="2019-02" db="EMBL/GenBank/DDBJ databases">
        <authorList>
            <person name="Li S.-H."/>
        </authorList>
    </citation>
    <scope>NUCLEOTIDE SEQUENCE</scope>
    <source>
        <strain evidence="2">IMCC11814</strain>
    </source>
</reference>
<dbReference type="SUPFAM" id="SSF53474">
    <property type="entry name" value="alpha/beta-Hydrolases"/>
    <property type="match status" value="1"/>
</dbReference>
<keyword evidence="2" id="KW-0378">Hydrolase</keyword>
<dbReference type="InterPro" id="IPR050266">
    <property type="entry name" value="AB_hydrolase_sf"/>
</dbReference>
<sequence length="330" mass="36730">MNAPNALPCDLSVEIPVDSAGTPAWFEEALAMPRREGFVDSGGCAIHYFSWGDPSNPGVLLLHGFLAHARCFAFIAPLLANDYYLVAYDHSGMGDSGVRESYPDEIRLQELMDVAAATGLLDNDHKPTIVAHSYGGSIGLVAMEQCHERFARLVICDLMTLRPERLAAHAKESGPPGSQNPKRENRIYPDYDTAKARFVLSPPQRVNEPYLFDYMAFHSLKRVQDGWSWKFHPSVFERSVDIHERLLAQGKRIANAPGCVVIVYGQQSALFDDDSADYIRECGGEHIPMIGIANARHHLMLDQPVAFSSVLNTVLKMSRLQEASPQRHRE</sequence>
<organism evidence="2 3">
    <name type="scientific">Candidatus Marimicrobium litorale</name>
    <dbReference type="NCBI Taxonomy" id="2518991"/>
    <lineage>
        <taxon>Bacteria</taxon>
        <taxon>Pseudomonadati</taxon>
        <taxon>Pseudomonadota</taxon>
        <taxon>Gammaproteobacteria</taxon>
        <taxon>Cellvibrionales</taxon>
        <taxon>Halieaceae</taxon>
        <taxon>Marimicrobium</taxon>
    </lineage>
</organism>
<dbReference type="InterPro" id="IPR000073">
    <property type="entry name" value="AB_hydrolase_1"/>
</dbReference>
<comment type="caution">
    <text evidence="2">The sequence shown here is derived from an EMBL/GenBank/DDBJ whole genome shotgun (WGS) entry which is preliminary data.</text>
</comment>
<dbReference type="PANTHER" id="PTHR43798">
    <property type="entry name" value="MONOACYLGLYCEROL LIPASE"/>
    <property type="match status" value="1"/>
</dbReference>
<dbReference type="InterPro" id="IPR029058">
    <property type="entry name" value="AB_hydrolase_fold"/>
</dbReference>
<gene>
    <name evidence="2" type="ORF">EYC82_02580</name>
</gene>
<keyword evidence="3" id="KW-1185">Reference proteome</keyword>
<evidence type="ECO:0000313" key="3">
    <source>
        <dbReference type="Proteomes" id="UP001143304"/>
    </source>
</evidence>
<feature type="domain" description="AB hydrolase-1" evidence="1">
    <location>
        <begin position="59"/>
        <end position="307"/>
    </location>
</feature>
<dbReference type="Gene3D" id="3.40.50.1820">
    <property type="entry name" value="alpha/beta hydrolase"/>
    <property type="match status" value="1"/>
</dbReference>
<proteinExistence type="predicted"/>
<dbReference type="GO" id="GO:0016787">
    <property type="term" value="F:hydrolase activity"/>
    <property type="evidence" value="ECO:0007669"/>
    <property type="project" value="UniProtKB-KW"/>
</dbReference>
<dbReference type="PANTHER" id="PTHR43798:SF33">
    <property type="entry name" value="HYDROLASE, PUTATIVE (AFU_ORTHOLOGUE AFUA_2G14860)-RELATED"/>
    <property type="match status" value="1"/>
</dbReference>